<dbReference type="InterPro" id="IPR011990">
    <property type="entry name" value="TPR-like_helical_dom_sf"/>
</dbReference>
<dbReference type="Proteomes" id="UP000241436">
    <property type="component" value="Unassembled WGS sequence"/>
</dbReference>
<dbReference type="InterPro" id="IPR011717">
    <property type="entry name" value="TPR-4"/>
</dbReference>
<dbReference type="Pfam" id="PF07721">
    <property type="entry name" value="TPR_4"/>
    <property type="match status" value="1"/>
</dbReference>
<dbReference type="InterPro" id="IPR019734">
    <property type="entry name" value="TPR_rpt"/>
</dbReference>
<dbReference type="InterPro" id="IPR052346">
    <property type="entry name" value="O-mannosyl-transferase_TMTC"/>
</dbReference>
<evidence type="ECO:0000259" key="5">
    <source>
        <dbReference type="Pfam" id="PF13231"/>
    </source>
</evidence>
<feature type="transmembrane region" description="Helical" evidence="4">
    <location>
        <begin position="414"/>
        <end position="433"/>
    </location>
</feature>
<dbReference type="UniPathway" id="UPA00378"/>
<feature type="repeat" description="TPR" evidence="3">
    <location>
        <begin position="558"/>
        <end position="591"/>
    </location>
</feature>
<dbReference type="EMBL" id="NVQC01000022">
    <property type="protein sequence ID" value="PTL35867.1"/>
    <property type="molecule type" value="Genomic_DNA"/>
</dbReference>
<keyword evidence="2 3" id="KW-0802">TPR repeat</keyword>
<feature type="domain" description="Glycosyltransferase RgtA/B/C/D-like" evidence="5">
    <location>
        <begin position="107"/>
        <end position="229"/>
    </location>
</feature>
<feature type="transmembrane region" description="Helical" evidence="4">
    <location>
        <begin position="389"/>
        <end position="407"/>
    </location>
</feature>
<evidence type="ECO:0000256" key="4">
    <source>
        <dbReference type="SAM" id="Phobius"/>
    </source>
</evidence>
<accession>A0A2T4TXR4</accession>
<dbReference type="Gene3D" id="1.25.40.10">
    <property type="entry name" value="Tetratricopeptide repeat domain"/>
    <property type="match status" value="2"/>
</dbReference>
<feature type="transmembrane region" description="Helical" evidence="4">
    <location>
        <begin position="197"/>
        <end position="220"/>
    </location>
</feature>
<dbReference type="SMART" id="SM00028">
    <property type="entry name" value="TPR"/>
    <property type="match status" value="4"/>
</dbReference>
<evidence type="ECO:0000313" key="7">
    <source>
        <dbReference type="Proteomes" id="UP000241436"/>
    </source>
</evidence>
<dbReference type="PROSITE" id="PS50005">
    <property type="entry name" value="TPR"/>
    <property type="match status" value="2"/>
</dbReference>
<feature type="transmembrane region" description="Helical" evidence="4">
    <location>
        <begin position="290"/>
        <end position="315"/>
    </location>
</feature>
<reference evidence="7" key="2">
    <citation type="journal article" date="2018" name="Environ. Microbiol.">
        <title>Bloom of a denitrifying methanotroph, 'Candidatus Methylomirabilis limnetica', in a deep stratified lake.</title>
        <authorList>
            <person name="Graf J.S."/>
            <person name="Mayr M.J."/>
            <person name="Marchant H.K."/>
            <person name="Tienken D."/>
            <person name="Hach P.F."/>
            <person name="Brand A."/>
            <person name="Schubert C.J."/>
            <person name="Kuypers M.M."/>
            <person name="Milucka J."/>
        </authorList>
    </citation>
    <scope>NUCLEOTIDE SEQUENCE [LARGE SCALE GENOMIC DNA]</scope>
    <source>
        <strain evidence="7">Zug</strain>
    </source>
</reference>
<name>A0A2T4TXR4_9BACT</name>
<dbReference type="SUPFAM" id="SSF48452">
    <property type="entry name" value="TPR-like"/>
    <property type="match status" value="1"/>
</dbReference>
<organism evidence="6 7">
    <name type="scientific">Candidatus Methylomirabilis limnetica</name>
    <dbReference type="NCBI Taxonomy" id="2033718"/>
    <lineage>
        <taxon>Bacteria</taxon>
        <taxon>Candidatus Methylomirabilota</taxon>
        <taxon>Candidatus Methylomirabilia</taxon>
        <taxon>Candidatus Methylomirabilales</taxon>
        <taxon>Candidatus Methylomirabilaceae</taxon>
        <taxon>Candidatus Methylomirabilis</taxon>
    </lineage>
</organism>
<evidence type="ECO:0000256" key="1">
    <source>
        <dbReference type="ARBA" id="ARBA00022737"/>
    </source>
</evidence>
<feature type="transmembrane region" description="Helical" evidence="4">
    <location>
        <begin position="359"/>
        <end position="377"/>
    </location>
</feature>
<feature type="repeat" description="TPR" evidence="3">
    <location>
        <begin position="456"/>
        <end position="489"/>
    </location>
</feature>
<keyword evidence="4" id="KW-0812">Transmembrane</keyword>
<keyword evidence="4" id="KW-1133">Transmembrane helix</keyword>
<keyword evidence="1" id="KW-0677">Repeat</keyword>
<dbReference type="Pfam" id="PF13231">
    <property type="entry name" value="PMT_2"/>
    <property type="match status" value="1"/>
</dbReference>
<evidence type="ECO:0000256" key="2">
    <source>
        <dbReference type="ARBA" id="ARBA00022803"/>
    </source>
</evidence>
<dbReference type="PROSITE" id="PS50293">
    <property type="entry name" value="TPR_REGION"/>
    <property type="match status" value="1"/>
</dbReference>
<dbReference type="PANTHER" id="PTHR44227:SF3">
    <property type="entry name" value="PROTEIN O-MANNOSYL-TRANSFERASE TMTC4"/>
    <property type="match status" value="1"/>
</dbReference>
<feature type="transmembrane region" description="Helical" evidence="4">
    <location>
        <begin position="172"/>
        <end position="188"/>
    </location>
</feature>
<dbReference type="PANTHER" id="PTHR44227">
    <property type="match status" value="1"/>
</dbReference>
<protein>
    <recommendedName>
        <fullName evidence="5">Glycosyltransferase RgtA/B/C/D-like domain-containing protein</fullName>
    </recommendedName>
</protein>
<dbReference type="AlphaFoldDB" id="A0A2T4TXR4"/>
<sequence length="616" mass="68034">MVGRAGRRVAFRSTDRRRGGIVGKWTGLKPPSAEGWLGRQSIALLILLVAVGVVYSNSFDNEFLFDDLETIVELHRPGSGPFQQLEALLGGRSAYRPVRSASYAMDYAISGLDPWGYHLTNTALHGLSAICVYLIARTLFASPLPALLAALLFAVHPIQTESVTYLSGRRDVLSGLFVLIGFYSFLRYRQSRRVRDLVLTILLCPLAFFTKESGIILPLLCLGYDVVSRIKRSGPDGEVSGIRAIWSAASTAVREGRWFYLPAGVLTGALAFYVLFLVRGTSQRAWHGGSLEMTLLTMARVFLRYLALLLFPMTLNADYSYNAFSITTSWADPTAWLAVAIWGGLGVAWYRLLLQRPPVAFGGLWFLIALLPVSQIIPHHDLMAEHFLYVPSVGFALLVAGLLEPVLSRPRPSAAIATACILVLSLLAVRTVVRNADWKDELTLWSKTVQTAPESARARNNLGAAYLRRGQFNQAEEQLAAAVAIQPDLTVARGNLGKLLMDRGDLVRAEEELEKALAGRSRETIPRLWLGAVYLKQGKATEAEAQFQQALTHPRSAAYAHNNLGVLLANRDQPAEAEAAFREALRLMPDLLEAKDNLRRLSTRQEISVLKNRDRK</sequence>
<evidence type="ECO:0000313" key="6">
    <source>
        <dbReference type="EMBL" id="PTL35867.1"/>
    </source>
</evidence>
<dbReference type="Pfam" id="PF13374">
    <property type="entry name" value="TPR_10"/>
    <property type="match status" value="1"/>
</dbReference>
<comment type="caution">
    <text evidence="6">The sequence shown here is derived from an EMBL/GenBank/DDBJ whole genome shotgun (WGS) entry which is preliminary data.</text>
</comment>
<dbReference type="InterPro" id="IPR038731">
    <property type="entry name" value="RgtA/B/C-like"/>
</dbReference>
<feature type="transmembrane region" description="Helical" evidence="4">
    <location>
        <begin position="335"/>
        <end position="352"/>
    </location>
</feature>
<keyword evidence="7" id="KW-1185">Reference proteome</keyword>
<dbReference type="GO" id="GO:0042802">
    <property type="term" value="F:identical protein binding"/>
    <property type="evidence" value="ECO:0007669"/>
    <property type="project" value="InterPro"/>
</dbReference>
<dbReference type="Pfam" id="PF13432">
    <property type="entry name" value="TPR_16"/>
    <property type="match status" value="1"/>
</dbReference>
<feature type="transmembrane region" description="Helical" evidence="4">
    <location>
        <begin position="258"/>
        <end position="278"/>
    </location>
</feature>
<gene>
    <name evidence="6" type="ORF">CLG94_08945</name>
</gene>
<proteinExistence type="predicted"/>
<evidence type="ECO:0000256" key="3">
    <source>
        <dbReference type="PROSITE-ProRule" id="PRU00339"/>
    </source>
</evidence>
<reference evidence="6 7" key="1">
    <citation type="submission" date="2017-09" db="EMBL/GenBank/DDBJ databases">
        <title>Bloom of a denitrifying methanotroph, Candidatus Methylomirabilis limnetica, in a deep stratified lake.</title>
        <authorList>
            <person name="Graf J.S."/>
            <person name="Marchant H.K."/>
            <person name="Tienken D."/>
            <person name="Hach P.F."/>
            <person name="Brand A."/>
            <person name="Schubert C.J."/>
            <person name="Kuypers M.M."/>
            <person name="Milucka J."/>
        </authorList>
    </citation>
    <scope>NUCLEOTIDE SEQUENCE [LARGE SCALE GENOMIC DNA]</scope>
    <source>
        <strain evidence="6 7">Zug</strain>
    </source>
</reference>
<keyword evidence="4" id="KW-0472">Membrane</keyword>